<evidence type="ECO:0000259" key="2">
    <source>
        <dbReference type="PROSITE" id="PS50213"/>
    </source>
</evidence>
<dbReference type="InterPro" id="IPR036378">
    <property type="entry name" value="FAS1_dom_sf"/>
</dbReference>
<accession>A0A7R9ZQV5</accession>
<dbReference type="SMART" id="SM00554">
    <property type="entry name" value="FAS1"/>
    <property type="match status" value="4"/>
</dbReference>
<evidence type="ECO:0000313" key="3">
    <source>
        <dbReference type="EMBL" id="CAD8340770.1"/>
    </source>
</evidence>
<protein>
    <recommendedName>
        <fullName evidence="2">FAS1 domain-containing protein</fullName>
    </recommendedName>
</protein>
<organism evidence="3">
    <name type="scientific">Craspedostauros australis</name>
    <dbReference type="NCBI Taxonomy" id="1486917"/>
    <lineage>
        <taxon>Eukaryota</taxon>
        <taxon>Sar</taxon>
        <taxon>Stramenopiles</taxon>
        <taxon>Ochrophyta</taxon>
        <taxon>Bacillariophyta</taxon>
        <taxon>Bacillariophyceae</taxon>
        <taxon>Bacillariophycidae</taxon>
        <taxon>Naviculales</taxon>
        <taxon>Naviculaceae</taxon>
        <taxon>Craspedostauros</taxon>
    </lineage>
</organism>
<dbReference type="PANTHER" id="PTHR10900:SF77">
    <property type="entry name" value="FI19380P1"/>
    <property type="match status" value="1"/>
</dbReference>
<evidence type="ECO:0000256" key="1">
    <source>
        <dbReference type="SAM" id="SignalP"/>
    </source>
</evidence>
<dbReference type="Gene3D" id="2.30.180.10">
    <property type="entry name" value="FAS1 domain"/>
    <property type="match status" value="4"/>
</dbReference>
<feature type="domain" description="FAS1" evidence="2">
    <location>
        <begin position="172"/>
        <end position="312"/>
    </location>
</feature>
<keyword evidence="1" id="KW-0732">Signal</keyword>
<feature type="domain" description="FAS1" evidence="2">
    <location>
        <begin position="460"/>
        <end position="595"/>
    </location>
</feature>
<feature type="signal peptide" evidence="1">
    <location>
        <begin position="1"/>
        <end position="28"/>
    </location>
</feature>
<feature type="chain" id="PRO_5031413311" description="FAS1 domain-containing protein" evidence="1">
    <location>
        <begin position="29"/>
        <end position="646"/>
    </location>
</feature>
<dbReference type="Pfam" id="PF02469">
    <property type="entry name" value="Fasciclin"/>
    <property type="match status" value="4"/>
</dbReference>
<gene>
    <name evidence="3" type="ORF">CAUS1442_LOCUS12905</name>
</gene>
<dbReference type="InterPro" id="IPR050904">
    <property type="entry name" value="Adhesion/Biosynth-related"/>
</dbReference>
<dbReference type="AlphaFoldDB" id="A0A7R9ZQV5"/>
<sequence length="646" mass="69592">MTVSYFNRRGFLPLFITLTAWSTVHVHAQDSIIEVLLADPTRFSLLADLINATNQTALFNTTDAGWTLFAPTNAAFEALPEGLLSRLRKDSWDSHLESLVSFHVLDSELDGDAIQDGMSKATLAQEDIVFAKTIDGNITVDPGNATVIDANIVASNGIIHAIDAVLTPTFLDTSIYDFTSSLSNFSNLIEMVDFGLLAGTLSTLDMAGNGYTLFAPTNDAVNSFFALKPWRSEDFLVQSDVMDFLLYHIIDGIFTADELQESQSLMASDGRVLNFQNAQQPGEDPAVRVQSATIDSSRLASNGIVHIVDQVVAPFNVVDILNQLDDFFSMFSSMIVHVELGRRFDVTRNFTVFAPVNAAFSEIPADLLTRLRLPRFIAHRKDLVFSHVVDGRVLEIDMITDGTALEARNGQMLSFSVDAMSGITINNSSRPLPGMLDLAAPGNLAIIHGVDALLTPSWLHANLLQVATADGNFDTLVELVSGFDSLVAALTSAEGYTIFAPDDTAFTELRTDFPAEYGVIQDRTEVLQGILSAHFVKDVLTADVLSKPSVIVRSISDELLVIENSGSGLSVNGVPVLRTGVLANNGMIHVLGGVMNSSTYPLDSLAPPAPTASPTSSSTPRPIRIASVLGYVGTCIVLVAMQAFVV</sequence>
<reference evidence="3" key="1">
    <citation type="submission" date="2021-01" db="EMBL/GenBank/DDBJ databases">
        <authorList>
            <person name="Corre E."/>
            <person name="Pelletier E."/>
            <person name="Niang G."/>
            <person name="Scheremetjew M."/>
            <person name="Finn R."/>
            <person name="Kale V."/>
            <person name="Holt S."/>
            <person name="Cochrane G."/>
            <person name="Meng A."/>
            <person name="Brown T."/>
            <person name="Cohen L."/>
        </authorList>
    </citation>
    <scope>NUCLEOTIDE SEQUENCE</scope>
    <source>
        <strain evidence="3">CCMP3328</strain>
    </source>
</reference>
<feature type="domain" description="FAS1" evidence="2">
    <location>
        <begin position="30"/>
        <end position="166"/>
    </location>
</feature>
<dbReference type="PANTHER" id="PTHR10900">
    <property type="entry name" value="PERIOSTIN-RELATED"/>
    <property type="match status" value="1"/>
</dbReference>
<name>A0A7R9ZQV5_9STRA</name>
<feature type="domain" description="FAS1" evidence="2">
    <location>
        <begin position="314"/>
        <end position="454"/>
    </location>
</feature>
<dbReference type="SUPFAM" id="SSF82153">
    <property type="entry name" value="FAS1 domain"/>
    <property type="match status" value="4"/>
</dbReference>
<dbReference type="InterPro" id="IPR000782">
    <property type="entry name" value="FAS1_domain"/>
</dbReference>
<dbReference type="EMBL" id="HBEF01020869">
    <property type="protein sequence ID" value="CAD8340770.1"/>
    <property type="molecule type" value="Transcribed_RNA"/>
</dbReference>
<dbReference type="PROSITE" id="PS50213">
    <property type="entry name" value="FAS1"/>
    <property type="match status" value="4"/>
</dbReference>
<proteinExistence type="predicted"/>